<dbReference type="NCBIfam" id="TIGR01509">
    <property type="entry name" value="HAD-SF-IA-v3"/>
    <property type="match status" value="1"/>
</dbReference>
<accession>A0ABW2FUL3</accession>
<dbReference type="PANTHER" id="PTHR43434:SF1">
    <property type="entry name" value="PHOSPHOGLYCOLATE PHOSPHATASE"/>
    <property type="match status" value="1"/>
</dbReference>
<evidence type="ECO:0000313" key="1">
    <source>
        <dbReference type="EMBL" id="MFC7179832.1"/>
    </source>
</evidence>
<reference evidence="2" key="1">
    <citation type="journal article" date="2019" name="Int. J. Syst. Evol. Microbiol.">
        <title>The Global Catalogue of Microorganisms (GCM) 10K type strain sequencing project: providing services to taxonomists for standard genome sequencing and annotation.</title>
        <authorList>
            <consortium name="The Broad Institute Genomics Platform"/>
            <consortium name="The Broad Institute Genome Sequencing Center for Infectious Disease"/>
            <person name="Wu L."/>
            <person name="Ma J."/>
        </authorList>
    </citation>
    <scope>NUCLEOTIDE SEQUENCE [LARGE SCALE GENOMIC DNA]</scope>
    <source>
        <strain evidence="2">CGMCC 1.12859</strain>
    </source>
</reference>
<dbReference type="EMBL" id="JBHTAJ010000014">
    <property type="protein sequence ID" value="MFC7179832.1"/>
    <property type="molecule type" value="Genomic_DNA"/>
</dbReference>
<dbReference type="Pfam" id="PF13419">
    <property type="entry name" value="HAD_2"/>
    <property type="match status" value="1"/>
</dbReference>
<dbReference type="PANTHER" id="PTHR43434">
    <property type="entry name" value="PHOSPHOGLYCOLATE PHOSPHATASE"/>
    <property type="match status" value="1"/>
</dbReference>
<gene>
    <name evidence="1" type="ORF">ACFQMG_09685</name>
</gene>
<keyword evidence="1" id="KW-0378">Hydrolase</keyword>
<organism evidence="1 2">
    <name type="scientific">Kitasatospora paranensis</name>
    <dbReference type="NCBI Taxonomy" id="258053"/>
    <lineage>
        <taxon>Bacteria</taxon>
        <taxon>Bacillati</taxon>
        <taxon>Actinomycetota</taxon>
        <taxon>Actinomycetes</taxon>
        <taxon>Kitasatosporales</taxon>
        <taxon>Streptomycetaceae</taxon>
        <taxon>Kitasatospora</taxon>
    </lineage>
</organism>
<dbReference type="EC" id="3.-.-.-" evidence="1"/>
<name>A0ABW2FUL3_9ACTN</name>
<evidence type="ECO:0000313" key="2">
    <source>
        <dbReference type="Proteomes" id="UP001596435"/>
    </source>
</evidence>
<keyword evidence="2" id="KW-1185">Reference proteome</keyword>
<dbReference type="InterPro" id="IPR036412">
    <property type="entry name" value="HAD-like_sf"/>
</dbReference>
<dbReference type="GO" id="GO:0016787">
    <property type="term" value="F:hydrolase activity"/>
    <property type="evidence" value="ECO:0007669"/>
    <property type="project" value="UniProtKB-KW"/>
</dbReference>
<dbReference type="InterPro" id="IPR023214">
    <property type="entry name" value="HAD_sf"/>
</dbReference>
<dbReference type="Proteomes" id="UP001596435">
    <property type="component" value="Unassembled WGS sequence"/>
</dbReference>
<dbReference type="InterPro" id="IPR050155">
    <property type="entry name" value="HAD-like_hydrolase_sf"/>
</dbReference>
<dbReference type="InterPro" id="IPR041492">
    <property type="entry name" value="HAD_2"/>
</dbReference>
<dbReference type="InterPro" id="IPR006439">
    <property type="entry name" value="HAD-SF_hydro_IA"/>
</dbReference>
<dbReference type="RefSeq" id="WP_345706616.1">
    <property type="nucleotide sequence ID" value="NZ_BAABKV010000001.1"/>
</dbReference>
<dbReference type="CDD" id="cd01427">
    <property type="entry name" value="HAD_like"/>
    <property type="match status" value="1"/>
</dbReference>
<proteinExistence type="predicted"/>
<dbReference type="SUPFAM" id="SSF56784">
    <property type="entry name" value="HAD-like"/>
    <property type="match status" value="1"/>
</dbReference>
<protein>
    <submittedName>
        <fullName evidence="1">HAD family hydrolase</fullName>
        <ecNumber evidence="1">3.-.-.-</ecNumber>
    </submittedName>
</protein>
<dbReference type="Gene3D" id="3.40.50.1000">
    <property type="entry name" value="HAD superfamily/HAD-like"/>
    <property type="match status" value="1"/>
</dbReference>
<comment type="caution">
    <text evidence="1">The sequence shown here is derived from an EMBL/GenBank/DDBJ whole genome shotgun (WGS) entry which is preliminary data.</text>
</comment>
<sequence>METDPLALLRRASEESPGLVTKIDDALASLETEAVRVGRPNLGGESVLRACGKSGRSVSVVSNNSGTAIEEYLSLRGLSGYVSGIFGRVPGDPSSMKPSPRLLQDAMAAAGRKPGECIFIGDAVRDVEAGEAATVGTIGYANKPGKYLRLATAGAVVVVESMQLIADALMISGGDNEQVR</sequence>